<dbReference type="GO" id="GO:0008270">
    <property type="term" value="F:zinc ion binding"/>
    <property type="evidence" value="ECO:0007669"/>
    <property type="project" value="InterPro"/>
</dbReference>
<dbReference type="GO" id="GO:0045944">
    <property type="term" value="P:positive regulation of transcription by RNA polymerase II"/>
    <property type="evidence" value="ECO:0007669"/>
    <property type="project" value="TreeGrafter"/>
</dbReference>
<dbReference type="CDD" id="cd00067">
    <property type="entry name" value="GAL4"/>
    <property type="match status" value="1"/>
</dbReference>
<protein>
    <recommendedName>
        <fullName evidence="3">Zn(2)-C6 fungal-type domain-containing protein</fullName>
    </recommendedName>
</protein>
<accession>A0A0C4DI66</accession>
<evidence type="ECO:0000256" key="1">
    <source>
        <dbReference type="ARBA" id="ARBA00023242"/>
    </source>
</evidence>
<evidence type="ECO:0000313" key="5">
    <source>
        <dbReference type="Proteomes" id="UP000002489"/>
    </source>
</evidence>
<dbReference type="Gene3D" id="4.10.240.10">
    <property type="entry name" value="Zn(2)-C6 fungal-type DNA-binding domain"/>
    <property type="match status" value="1"/>
</dbReference>
<feature type="signal peptide" evidence="2">
    <location>
        <begin position="1"/>
        <end position="19"/>
    </location>
</feature>
<reference evidence="5" key="1">
    <citation type="journal article" date="2012" name="Mol. Plant Microbe Interact.">
        <title>A highly conserved effector in Fusarium oxysporum is required for full virulence on Arabidopsis.</title>
        <authorList>
            <person name="Thatcher L.F."/>
            <person name="Gardiner D.M."/>
            <person name="Kazan K."/>
            <person name="Manners J."/>
        </authorList>
    </citation>
    <scope>NUCLEOTIDE SEQUENCE [LARGE SCALE GENOMIC DNA]</scope>
    <source>
        <strain evidence="5">Fo5176</strain>
    </source>
</reference>
<dbReference type="GO" id="GO:0000981">
    <property type="term" value="F:DNA-binding transcription factor activity, RNA polymerase II-specific"/>
    <property type="evidence" value="ECO:0007669"/>
    <property type="project" value="InterPro"/>
</dbReference>
<dbReference type="SUPFAM" id="SSF57701">
    <property type="entry name" value="Zn2/Cys6 DNA-binding domain"/>
    <property type="match status" value="1"/>
</dbReference>
<dbReference type="PROSITE" id="PS50048">
    <property type="entry name" value="ZN2_CY6_FUNGAL_2"/>
    <property type="match status" value="1"/>
</dbReference>
<dbReference type="Proteomes" id="UP000002489">
    <property type="component" value="Unassembled WGS sequence"/>
</dbReference>
<dbReference type="AlphaFoldDB" id="A0A0C4DI66"/>
<reference evidence="4" key="2">
    <citation type="submission" date="2025-08" db="UniProtKB">
        <authorList>
            <consortium name="EnsemblFungi"/>
        </authorList>
    </citation>
    <scope>IDENTIFICATION</scope>
    <source>
        <strain evidence="4">4287 / CBS 123668 / FGSC 9935 / NRRL 34936</strain>
    </source>
</reference>
<keyword evidence="2" id="KW-0732">Signal</keyword>
<feature type="chain" id="PRO_5002178612" description="Zn(2)-C6 fungal-type domain-containing protein" evidence="2">
    <location>
        <begin position="20"/>
        <end position="257"/>
    </location>
</feature>
<sequence length="257" mass="29551">MSMNLFLFLLQPLINSIQAEELSVKLCNTVEYPQRNMSVATKRPFKVRFANGSKYQKAIEAHEHEPSACQISFPSHSTSRCEESSKSQRTKSRLGCLECRIRRVKCDETFPVCLRCQRRGSVCMASNRPARWRIEMPWLSNMALLNSWPADNPPNKRLVQYWIEQSISAGHEVFFNDRALTLCLQERGHSMRLVREELQVQDSETISITSILTVFLLGVSSSWIESRPESWGKEHLDGARALIKTQTLTTEKPKDNF</sequence>
<organism evidence="4 5">
    <name type="scientific">Fusarium oxysporum (strain Fo5176)</name>
    <name type="common">Fusarium vascular wilt</name>
    <dbReference type="NCBI Taxonomy" id="660025"/>
    <lineage>
        <taxon>Eukaryota</taxon>
        <taxon>Fungi</taxon>
        <taxon>Dikarya</taxon>
        <taxon>Ascomycota</taxon>
        <taxon>Pezizomycotina</taxon>
        <taxon>Sordariomycetes</taxon>
        <taxon>Hypocreomycetidae</taxon>
        <taxon>Hypocreales</taxon>
        <taxon>Nectriaceae</taxon>
        <taxon>Fusarium</taxon>
        <taxon>Fusarium oxysporum species complex</taxon>
    </lineage>
</organism>
<dbReference type="GO" id="GO:0005634">
    <property type="term" value="C:nucleus"/>
    <property type="evidence" value="ECO:0007669"/>
    <property type="project" value="TreeGrafter"/>
</dbReference>
<dbReference type="InterPro" id="IPR036864">
    <property type="entry name" value="Zn2-C6_fun-type_DNA-bd_sf"/>
</dbReference>
<feature type="domain" description="Zn(2)-C6 fungal-type" evidence="3">
    <location>
        <begin position="95"/>
        <end position="125"/>
    </location>
</feature>
<dbReference type="GO" id="GO:0000976">
    <property type="term" value="F:transcription cis-regulatory region binding"/>
    <property type="evidence" value="ECO:0007669"/>
    <property type="project" value="TreeGrafter"/>
</dbReference>
<name>A0A0C4DI66_FUSOF</name>
<proteinExistence type="predicted"/>
<dbReference type="PROSITE" id="PS00463">
    <property type="entry name" value="ZN2_CY6_FUNGAL_1"/>
    <property type="match status" value="1"/>
</dbReference>
<evidence type="ECO:0000256" key="2">
    <source>
        <dbReference type="SAM" id="SignalP"/>
    </source>
</evidence>
<dbReference type="Pfam" id="PF00172">
    <property type="entry name" value="Zn_clus"/>
    <property type="match status" value="1"/>
</dbReference>
<keyword evidence="1" id="KW-0539">Nucleus</keyword>
<dbReference type="InterPro" id="IPR001138">
    <property type="entry name" value="Zn2Cys6_DnaBD"/>
</dbReference>
<evidence type="ECO:0000259" key="3">
    <source>
        <dbReference type="PROSITE" id="PS50048"/>
    </source>
</evidence>
<dbReference type="PANTHER" id="PTHR37534:SF15">
    <property type="entry name" value="ZN(II)2CYS6 TRANSCRIPTION FACTOR (EUROFUNG)"/>
    <property type="match status" value="1"/>
</dbReference>
<dbReference type="SMART" id="SM00066">
    <property type="entry name" value="GAL4"/>
    <property type="match status" value="1"/>
</dbReference>
<dbReference type="EnsemblFungi" id="FOXG_16959T0">
    <property type="protein sequence ID" value="FOXG_16959P0"/>
    <property type="gene ID" value="FOXG_16959"/>
</dbReference>
<evidence type="ECO:0000313" key="4">
    <source>
        <dbReference type="EnsemblFungi" id="FOXG_16959P0"/>
    </source>
</evidence>
<dbReference type="PANTHER" id="PTHR37534">
    <property type="entry name" value="TRANSCRIPTIONAL ACTIVATOR PROTEIN UGA3"/>
    <property type="match status" value="1"/>
</dbReference>